<dbReference type="GO" id="GO:0005737">
    <property type="term" value="C:cytoplasm"/>
    <property type="evidence" value="ECO:0007669"/>
    <property type="project" value="TreeGrafter"/>
</dbReference>
<keyword evidence="2" id="KW-0808">Transferase</keyword>
<evidence type="ECO:0000256" key="2">
    <source>
        <dbReference type="ARBA" id="ARBA00022679"/>
    </source>
</evidence>
<dbReference type="PROSITE" id="PS00107">
    <property type="entry name" value="PROTEIN_KINASE_ATP"/>
    <property type="match status" value="1"/>
</dbReference>
<reference evidence="9" key="1">
    <citation type="submission" date="2021-01" db="UniProtKB">
        <authorList>
            <consortium name="EnsemblMetazoa"/>
        </authorList>
    </citation>
    <scope>IDENTIFICATION</scope>
</reference>
<dbReference type="PROSITE" id="PS50011">
    <property type="entry name" value="PROTEIN_KINASE_DOM"/>
    <property type="match status" value="1"/>
</dbReference>
<dbReference type="OrthoDB" id="10030361at2759"/>
<evidence type="ECO:0000256" key="7">
    <source>
        <dbReference type="RuleBase" id="RU000304"/>
    </source>
</evidence>
<dbReference type="SMART" id="SM00220">
    <property type="entry name" value="S_TKc"/>
    <property type="match status" value="1"/>
</dbReference>
<evidence type="ECO:0000256" key="4">
    <source>
        <dbReference type="ARBA" id="ARBA00022777"/>
    </source>
</evidence>
<evidence type="ECO:0000313" key="10">
    <source>
        <dbReference type="Proteomes" id="UP000594260"/>
    </source>
</evidence>
<dbReference type="InterPro" id="IPR017441">
    <property type="entry name" value="Protein_kinase_ATP_BS"/>
</dbReference>
<dbReference type="GeneID" id="111242980"/>
<keyword evidence="10" id="KW-1185">Reference proteome</keyword>
<evidence type="ECO:0000256" key="3">
    <source>
        <dbReference type="ARBA" id="ARBA00022741"/>
    </source>
</evidence>
<dbReference type="OMA" id="SIANTIH"/>
<dbReference type="RefSeq" id="XP_022643771.1">
    <property type="nucleotide sequence ID" value="XM_022788036.1"/>
</dbReference>
<dbReference type="AlphaFoldDB" id="A0A7M7IX28"/>
<dbReference type="EnsemblMetazoa" id="XM_022787962">
    <property type="protein sequence ID" value="XP_022643697"/>
    <property type="gene ID" value="LOC111242980"/>
</dbReference>
<keyword evidence="3 6" id="KW-0547">Nucleotide-binding</keyword>
<dbReference type="PANTHER" id="PTHR24058:SF17">
    <property type="entry name" value="HOMEODOMAIN INTERACTING PROTEIN KINASE, ISOFORM D"/>
    <property type="match status" value="1"/>
</dbReference>
<dbReference type="PROSITE" id="PS00108">
    <property type="entry name" value="PROTEIN_KINASE_ST"/>
    <property type="match status" value="1"/>
</dbReference>
<dbReference type="PANTHER" id="PTHR24058">
    <property type="entry name" value="DUAL SPECIFICITY PROTEIN KINASE"/>
    <property type="match status" value="1"/>
</dbReference>
<keyword evidence="4" id="KW-0418">Kinase</keyword>
<dbReference type="Pfam" id="PF00069">
    <property type="entry name" value="Pkinase"/>
    <property type="match status" value="1"/>
</dbReference>
<evidence type="ECO:0000259" key="8">
    <source>
        <dbReference type="PROSITE" id="PS50011"/>
    </source>
</evidence>
<dbReference type="InterPro" id="IPR000719">
    <property type="entry name" value="Prot_kinase_dom"/>
</dbReference>
<organism evidence="9 10">
    <name type="scientific">Varroa destructor</name>
    <name type="common">Honeybee mite</name>
    <dbReference type="NCBI Taxonomy" id="109461"/>
    <lineage>
        <taxon>Eukaryota</taxon>
        <taxon>Metazoa</taxon>
        <taxon>Ecdysozoa</taxon>
        <taxon>Arthropoda</taxon>
        <taxon>Chelicerata</taxon>
        <taxon>Arachnida</taxon>
        <taxon>Acari</taxon>
        <taxon>Parasitiformes</taxon>
        <taxon>Mesostigmata</taxon>
        <taxon>Gamasina</taxon>
        <taxon>Dermanyssoidea</taxon>
        <taxon>Varroidae</taxon>
        <taxon>Varroa</taxon>
    </lineage>
</organism>
<sequence>MKVVLSSSISETDYELVKNEVLTSATGNQYEVLEFLGKGTYGQVVRCQQKGTTRNVAIKVLENDPRNSKKRDNEVSIIQQLSVENPAYNFVQAFEFFEHKQHKCIVFEMLRQSLFDYVVERESHCLPLKHIRPIVQQLLTALDKLKTLGLIHADLKPANIMLVDPIRQPFRIKVIDFGLSISVSEAAIDSCVQSRFYRAPEVLLGFPFNEAIDMWSLGCLMAELFLGWPLYPGRSEYDQIRYIVETQGLPASNVLNSGARTRQFFVPVRTPLLKSHFWRLKSRHEFEAETRIRSCENRIYIFDSLRDLAKVNPPMNLELDNTEALAEKADRRQFTDLVERMLSLDPDTRITPKDAANHNFMKLKHLDRYDFCRHVRHSVEIMEELSDRAMHFRAAAQAAAYASMYQQPIAVATAMLN</sequence>
<dbReference type="Gene3D" id="3.30.200.20">
    <property type="entry name" value="Phosphorylase Kinase, domain 1"/>
    <property type="match status" value="1"/>
</dbReference>
<dbReference type="GeneID" id="111243033"/>
<dbReference type="Proteomes" id="UP000594260">
    <property type="component" value="Unplaced"/>
</dbReference>
<dbReference type="GO" id="GO:0004674">
    <property type="term" value="F:protein serine/threonine kinase activity"/>
    <property type="evidence" value="ECO:0007669"/>
    <property type="project" value="UniProtKB-KW"/>
</dbReference>
<dbReference type="GO" id="GO:0005524">
    <property type="term" value="F:ATP binding"/>
    <property type="evidence" value="ECO:0007669"/>
    <property type="project" value="UniProtKB-UniRule"/>
</dbReference>
<dbReference type="RefSeq" id="XP_022643697.1">
    <property type="nucleotide sequence ID" value="XM_022787962.1"/>
</dbReference>
<dbReference type="Gene3D" id="1.10.510.10">
    <property type="entry name" value="Transferase(Phosphotransferase) domain 1"/>
    <property type="match status" value="1"/>
</dbReference>
<dbReference type="SUPFAM" id="SSF56112">
    <property type="entry name" value="Protein kinase-like (PK-like)"/>
    <property type="match status" value="1"/>
</dbReference>
<feature type="domain" description="Protein kinase" evidence="8">
    <location>
        <begin position="30"/>
        <end position="361"/>
    </location>
</feature>
<keyword evidence="1 7" id="KW-0723">Serine/threonine-protein kinase</keyword>
<evidence type="ECO:0000256" key="1">
    <source>
        <dbReference type="ARBA" id="ARBA00022527"/>
    </source>
</evidence>
<accession>A0A7M7IX28</accession>
<name>A0A7M7IX28_VARDE</name>
<proteinExistence type="inferred from homology"/>
<dbReference type="InterPro" id="IPR050494">
    <property type="entry name" value="Ser_Thr_dual-spec_kinase"/>
</dbReference>
<dbReference type="KEGG" id="vde:111243033"/>
<dbReference type="InterPro" id="IPR011009">
    <property type="entry name" value="Kinase-like_dom_sf"/>
</dbReference>
<evidence type="ECO:0000313" key="9">
    <source>
        <dbReference type="EnsemblMetazoa" id="XP_022643697"/>
    </source>
</evidence>
<evidence type="ECO:0000256" key="6">
    <source>
        <dbReference type="PROSITE-ProRule" id="PRU10141"/>
    </source>
</evidence>
<dbReference type="GO" id="GO:0004713">
    <property type="term" value="F:protein tyrosine kinase activity"/>
    <property type="evidence" value="ECO:0007669"/>
    <property type="project" value="TreeGrafter"/>
</dbReference>
<feature type="binding site" evidence="6">
    <location>
        <position position="59"/>
    </location>
    <ligand>
        <name>ATP</name>
        <dbReference type="ChEBI" id="CHEBI:30616"/>
    </ligand>
</feature>
<dbReference type="KEGG" id="vde:111242980"/>
<evidence type="ECO:0000256" key="5">
    <source>
        <dbReference type="ARBA" id="ARBA00022840"/>
    </source>
</evidence>
<dbReference type="GO" id="GO:0005634">
    <property type="term" value="C:nucleus"/>
    <property type="evidence" value="ECO:0007669"/>
    <property type="project" value="TreeGrafter"/>
</dbReference>
<dbReference type="InParanoid" id="A0A7M7IX28"/>
<comment type="similarity">
    <text evidence="7">Belongs to the protein kinase superfamily.</text>
</comment>
<dbReference type="InterPro" id="IPR008271">
    <property type="entry name" value="Ser/Thr_kinase_AS"/>
</dbReference>
<keyword evidence="5 6" id="KW-0067">ATP-binding</keyword>
<dbReference type="EnsemblMetazoa" id="XM_022788036">
    <property type="protein sequence ID" value="XP_022643771"/>
    <property type="gene ID" value="LOC111243033"/>
</dbReference>
<protein>
    <recommendedName>
        <fullName evidence="8">Protein kinase domain-containing protein</fullName>
    </recommendedName>
</protein>